<sequence>MVVPSEDPLFELVGFPDDEWPSFLDFALNNDPVVGDGELVPEDSPVAADGLDFGEDAPAGVGGEDGDEDSGPAPDDFDVGVESPETTDWGVGEDGGAGQEVSSEDGADGPFAIESPETWDSAEGSL</sequence>
<keyword evidence="3" id="KW-1185">Reference proteome</keyword>
<protein>
    <submittedName>
        <fullName evidence="2">Uncharacterized protein</fullName>
    </submittedName>
</protein>
<evidence type="ECO:0000313" key="2">
    <source>
        <dbReference type="EMBL" id="MFC3850458.1"/>
    </source>
</evidence>
<organism evidence="2 3">
    <name type="scientific">Corynebacterium hansenii</name>
    <dbReference type="NCBI Taxonomy" id="394964"/>
    <lineage>
        <taxon>Bacteria</taxon>
        <taxon>Bacillati</taxon>
        <taxon>Actinomycetota</taxon>
        <taxon>Actinomycetes</taxon>
        <taxon>Mycobacteriales</taxon>
        <taxon>Corynebacteriaceae</taxon>
        <taxon>Corynebacterium</taxon>
    </lineage>
</organism>
<comment type="caution">
    <text evidence="2">The sequence shown here is derived from an EMBL/GenBank/DDBJ whole genome shotgun (WGS) entry which is preliminary data.</text>
</comment>
<accession>A0ABV7ZPG5</accession>
<feature type="compositionally biased region" description="Acidic residues" evidence="1">
    <location>
        <begin position="64"/>
        <end position="79"/>
    </location>
</feature>
<name>A0ABV7ZPG5_9CORY</name>
<reference evidence="3" key="1">
    <citation type="journal article" date="2019" name="Int. J. Syst. Evol. Microbiol.">
        <title>The Global Catalogue of Microorganisms (GCM) 10K type strain sequencing project: providing services to taxonomists for standard genome sequencing and annotation.</title>
        <authorList>
            <consortium name="The Broad Institute Genomics Platform"/>
            <consortium name="The Broad Institute Genome Sequencing Center for Infectious Disease"/>
            <person name="Wu L."/>
            <person name="Ma J."/>
        </authorList>
    </citation>
    <scope>NUCLEOTIDE SEQUENCE [LARGE SCALE GENOMIC DNA]</scope>
    <source>
        <strain evidence="3">CCUG 53252</strain>
    </source>
</reference>
<evidence type="ECO:0000256" key="1">
    <source>
        <dbReference type="SAM" id="MobiDB-lite"/>
    </source>
</evidence>
<proteinExistence type="predicted"/>
<dbReference type="EMBL" id="JBHRZN010000003">
    <property type="protein sequence ID" value="MFC3850458.1"/>
    <property type="molecule type" value="Genomic_DNA"/>
</dbReference>
<dbReference type="Proteomes" id="UP001595751">
    <property type="component" value="Unassembled WGS sequence"/>
</dbReference>
<gene>
    <name evidence="2" type="ORF">ACFORJ_09830</name>
</gene>
<feature type="region of interest" description="Disordered" evidence="1">
    <location>
        <begin position="35"/>
        <end position="126"/>
    </location>
</feature>
<evidence type="ECO:0000313" key="3">
    <source>
        <dbReference type="Proteomes" id="UP001595751"/>
    </source>
</evidence>
<dbReference type="RefSeq" id="WP_290290163.1">
    <property type="nucleotide sequence ID" value="NZ_CP047211.1"/>
</dbReference>